<dbReference type="FunCoup" id="A0A067M8H9">
    <property type="interactions" value="315"/>
</dbReference>
<dbReference type="EMBL" id="KL198052">
    <property type="protein sequence ID" value="KDQ12093.1"/>
    <property type="molecule type" value="Genomic_DNA"/>
</dbReference>
<gene>
    <name evidence="3" type="ORF">BOTBODRAFT_134985</name>
</gene>
<dbReference type="PANTHER" id="PTHR43625:SF40">
    <property type="entry name" value="ALDO-KETO REDUCTASE YAKC [NADP(+)]"/>
    <property type="match status" value="1"/>
</dbReference>
<dbReference type="STRING" id="930990.A0A067M8H9"/>
<dbReference type="SUPFAM" id="SSF51430">
    <property type="entry name" value="NAD(P)-linked oxidoreductase"/>
    <property type="match status" value="1"/>
</dbReference>
<dbReference type="InParanoid" id="A0A067M8H9"/>
<accession>A0A067M8H9</accession>
<name>A0A067M8H9_BOTB1</name>
<organism evidence="3 4">
    <name type="scientific">Botryobasidium botryosum (strain FD-172 SS1)</name>
    <dbReference type="NCBI Taxonomy" id="930990"/>
    <lineage>
        <taxon>Eukaryota</taxon>
        <taxon>Fungi</taxon>
        <taxon>Dikarya</taxon>
        <taxon>Basidiomycota</taxon>
        <taxon>Agaricomycotina</taxon>
        <taxon>Agaricomycetes</taxon>
        <taxon>Cantharellales</taxon>
        <taxon>Botryobasidiaceae</taxon>
        <taxon>Botryobasidium</taxon>
    </lineage>
</organism>
<proteinExistence type="predicted"/>
<dbReference type="HOGENOM" id="CLU_023205_2_1_1"/>
<dbReference type="GO" id="GO:0005737">
    <property type="term" value="C:cytoplasm"/>
    <property type="evidence" value="ECO:0007669"/>
    <property type="project" value="TreeGrafter"/>
</dbReference>
<dbReference type="AlphaFoldDB" id="A0A067M8H9"/>
<dbReference type="Gene3D" id="3.20.20.100">
    <property type="entry name" value="NADP-dependent oxidoreductase domain"/>
    <property type="match status" value="1"/>
</dbReference>
<protein>
    <recommendedName>
        <fullName evidence="2">NADP-dependent oxidoreductase domain-containing protein</fullName>
    </recommendedName>
</protein>
<dbReference type="GO" id="GO:0016491">
    <property type="term" value="F:oxidoreductase activity"/>
    <property type="evidence" value="ECO:0007669"/>
    <property type="project" value="UniProtKB-KW"/>
</dbReference>
<sequence>MGIGGVAYGSAGSDDESFKVFDRLFELGCIHWDTADAYGGSEAIIGKWFKRTGNRSKIFLATKFGFTPDYSINGSAEYVKKACDQSLAKLDVDYIDLYYLHRVDTTVPIEITVGAMAELVKEGKVKYIGLSEPSPATLRRAHAVHKIAAVQVEYSPLIFDIEKNGLLDTARELGVAVVAYSPLGRGLLTGQFKSHSDFAPDDFRRTVPKFSESNFPTILDLSKQLKSIGSKHGESVTPGQVALAWLLAQGDDIIPIPGSKRISYMEENLGARNLQLSSSELQAIRDAMIATEKNLPEDKAPEFIMNLNYQDTPPLPVA</sequence>
<dbReference type="OrthoDB" id="37537at2759"/>
<dbReference type="PANTHER" id="PTHR43625">
    <property type="entry name" value="AFLATOXIN B1 ALDEHYDE REDUCTASE"/>
    <property type="match status" value="1"/>
</dbReference>
<dbReference type="Proteomes" id="UP000027195">
    <property type="component" value="Unassembled WGS sequence"/>
</dbReference>
<evidence type="ECO:0000259" key="2">
    <source>
        <dbReference type="Pfam" id="PF00248"/>
    </source>
</evidence>
<evidence type="ECO:0000256" key="1">
    <source>
        <dbReference type="ARBA" id="ARBA00023002"/>
    </source>
</evidence>
<dbReference type="InterPro" id="IPR023210">
    <property type="entry name" value="NADP_OxRdtase_dom"/>
</dbReference>
<dbReference type="InterPro" id="IPR050791">
    <property type="entry name" value="Aldo-Keto_reductase"/>
</dbReference>
<reference evidence="4" key="1">
    <citation type="journal article" date="2014" name="Proc. Natl. Acad. Sci. U.S.A.">
        <title>Extensive sampling of basidiomycete genomes demonstrates inadequacy of the white-rot/brown-rot paradigm for wood decay fungi.</title>
        <authorList>
            <person name="Riley R."/>
            <person name="Salamov A.A."/>
            <person name="Brown D.W."/>
            <person name="Nagy L.G."/>
            <person name="Floudas D."/>
            <person name="Held B.W."/>
            <person name="Levasseur A."/>
            <person name="Lombard V."/>
            <person name="Morin E."/>
            <person name="Otillar R."/>
            <person name="Lindquist E.A."/>
            <person name="Sun H."/>
            <person name="LaButti K.M."/>
            <person name="Schmutz J."/>
            <person name="Jabbour D."/>
            <person name="Luo H."/>
            <person name="Baker S.E."/>
            <person name="Pisabarro A.G."/>
            <person name="Walton J.D."/>
            <person name="Blanchette R.A."/>
            <person name="Henrissat B."/>
            <person name="Martin F."/>
            <person name="Cullen D."/>
            <person name="Hibbett D.S."/>
            <person name="Grigoriev I.V."/>
        </authorList>
    </citation>
    <scope>NUCLEOTIDE SEQUENCE [LARGE SCALE GENOMIC DNA]</scope>
    <source>
        <strain evidence="4">FD-172 SS1</strain>
    </source>
</reference>
<dbReference type="InterPro" id="IPR036812">
    <property type="entry name" value="NAD(P)_OxRdtase_dom_sf"/>
</dbReference>
<keyword evidence="1" id="KW-0560">Oxidoreductase</keyword>
<evidence type="ECO:0000313" key="3">
    <source>
        <dbReference type="EMBL" id="KDQ12093.1"/>
    </source>
</evidence>
<feature type="domain" description="NADP-dependent oxidoreductase" evidence="2">
    <location>
        <begin position="1"/>
        <end position="286"/>
    </location>
</feature>
<dbReference type="InterPro" id="IPR020471">
    <property type="entry name" value="AKR"/>
</dbReference>
<keyword evidence="4" id="KW-1185">Reference proteome</keyword>
<dbReference type="PRINTS" id="PR00069">
    <property type="entry name" value="ALDKETRDTASE"/>
</dbReference>
<evidence type="ECO:0000313" key="4">
    <source>
        <dbReference type="Proteomes" id="UP000027195"/>
    </source>
</evidence>
<dbReference type="Pfam" id="PF00248">
    <property type="entry name" value="Aldo_ket_red"/>
    <property type="match status" value="1"/>
</dbReference>